<keyword evidence="1" id="KW-0732">Signal</keyword>
<name>A0ABP1QDQ9_9HEXA</name>
<comment type="caution">
    <text evidence="2">The sequence shown here is derived from an EMBL/GenBank/DDBJ whole genome shotgun (WGS) entry which is preliminary data.</text>
</comment>
<reference evidence="2 3" key="1">
    <citation type="submission" date="2024-08" db="EMBL/GenBank/DDBJ databases">
        <authorList>
            <person name="Cucini C."/>
            <person name="Frati F."/>
        </authorList>
    </citation>
    <scope>NUCLEOTIDE SEQUENCE [LARGE SCALE GENOMIC DNA]</scope>
</reference>
<evidence type="ECO:0008006" key="4">
    <source>
        <dbReference type="Google" id="ProtNLM"/>
    </source>
</evidence>
<proteinExistence type="predicted"/>
<gene>
    <name evidence="2" type="ORF">ODALV1_LOCUS9251</name>
</gene>
<dbReference type="Proteomes" id="UP001642540">
    <property type="component" value="Unassembled WGS sequence"/>
</dbReference>
<organism evidence="2 3">
    <name type="scientific">Orchesella dallaii</name>
    <dbReference type="NCBI Taxonomy" id="48710"/>
    <lineage>
        <taxon>Eukaryota</taxon>
        <taxon>Metazoa</taxon>
        <taxon>Ecdysozoa</taxon>
        <taxon>Arthropoda</taxon>
        <taxon>Hexapoda</taxon>
        <taxon>Collembola</taxon>
        <taxon>Entomobryomorpha</taxon>
        <taxon>Entomobryoidea</taxon>
        <taxon>Orchesellidae</taxon>
        <taxon>Orchesellinae</taxon>
        <taxon>Orchesella</taxon>
    </lineage>
</organism>
<dbReference type="EMBL" id="CAXLJM020000027">
    <property type="protein sequence ID" value="CAL8096051.1"/>
    <property type="molecule type" value="Genomic_DNA"/>
</dbReference>
<feature type="chain" id="PRO_5045744918" description="Protein quiver" evidence="1">
    <location>
        <begin position="23"/>
        <end position="188"/>
    </location>
</feature>
<keyword evidence="3" id="KW-1185">Reference proteome</keyword>
<protein>
    <recommendedName>
        <fullName evidence="4">Protein quiver</fullName>
    </recommendedName>
</protein>
<feature type="signal peptide" evidence="1">
    <location>
        <begin position="1"/>
        <end position="22"/>
    </location>
</feature>
<evidence type="ECO:0000256" key="1">
    <source>
        <dbReference type="SAM" id="SignalP"/>
    </source>
</evidence>
<accession>A0ABP1QDQ9</accession>
<evidence type="ECO:0000313" key="2">
    <source>
        <dbReference type="EMBL" id="CAL8096051.1"/>
    </source>
</evidence>
<sequence>MMPNSILFLFFTTVLLLSVVKGAIGIECYSCYHAEGGSLSDSDLEKIDIGGLKGHKSCKSGKTPDDTYSVSCENNSNDTVVASCAKLFYEGKIPNGTDIVFKVTLRSCFIAYTNLTQTCEDRTIFDIGSFAAAPGIKDLLEQYGSIIGNDTRGTFCSCDSDNCNTADGSKSSLFTIILLGFLLLTFNL</sequence>
<evidence type="ECO:0000313" key="3">
    <source>
        <dbReference type="Proteomes" id="UP001642540"/>
    </source>
</evidence>